<proteinExistence type="predicted"/>
<comment type="caution">
    <text evidence="1">The sequence shown here is derived from an EMBL/GenBank/DDBJ whole genome shotgun (WGS) entry which is preliminary data.</text>
</comment>
<protein>
    <submittedName>
        <fullName evidence="1">Uncharacterized protein</fullName>
    </submittedName>
</protein>
<dbReference type="EMBL" id="JAJFZV010000018">
    <property type="protein sequence ID" value="MCC3299351.1"/>
    <property type="molecule type" value="Genomic_DNA"/>
</dbReference>
<dbReference type="AlphaFoldDB" id="A0A9X1SE73"/>
<organism evidence="1 2">
    <name type="scientific">Arthrobacter caoxuetaonis</name>
    <dbReference type="NCBI Taxonomy" id="2886935"/>
    <lineage>
        <taxon>Bacteria</taxon>
        <taxon>Bacillati</taxon>
        <taxon>Actinomycetota</taxon>
        <taxon>Actinomycetes</taxon>
        <taxon>Micrococcales</taxon>
        <taxon>Micrococcaceae</taxon>
        <taxon>Arthrobacter</taxon>
    </lineage>
</organism>
<evidence type="ECO:0000313" key="1">
    <source>
        <dbReference type="EMBL" id="MCC3299351.1"/>
    </source>
</evidence>
<keyword evidence="2" id="KW-1185">Reference proteome</keyword>
<accession>A0A9X1SE73</accession>
<name>A0A9X1SE73_9MICC</name>
<gene>
    <name evidence="1" type="ORF">LJ757_16285</name>
</gene>
<dbReference type="RefSeq" id="WP_227897338.1">
    <property type="nucleotide sequence ID" value="NZ_CP099467.1"/>
</dbReference>
<reference evidence="1" key="1">
    <citation type="submission" date="2021-10" db="EMBL/GenBank/DDBJ databases">
        <title>Novel species in genus Arthrobacter.</title>
        <authorList>
            <person name="Liu Y."/>
        </authorList>
    </citation>
    <scope>NUCLEOTIDE SEQUENCE</scope>
    <source>
        <strain evidence="1">Zg-Y453</strain>
    </source>
</reference>
<dbReference type="Proteomes" id="UP001139158">
    <property type="component" value="Unassembled WGS sequence"/>
</dbReference>
<sequence>MSGFIKFGTFLVSTRAVTAIKAHPGQGRVVVHCSINRPQIFVLECGPGEEEWTADDIARRIHLDAAVLNLTSMLNPDYEE</sequence>
<evidence type="ECO:0000313" key="2">
    <source>
        <dbReference type="Proteomes" id="UP001139158"/>
    </source>
</evidence>